<comment type="caution">
    <text evidence="2">The sequence shown here is derived from an EMBL/GenBank/DDBJ whole genome shotgun (WGS) entry which is preliminary data.</text>
</comment>
<protein>
    <submittedName>
        <fullName evidence="2">Uncharacterized protein</fullName>
    </submittedName>
</protein>
<feature type="region of interest" description="Disordered" evidence="1">
    <location>
        <begin position="76"/>
        <end position="108"/>
    </location>
</feature>
<gene>
    <name evidence="2" type="ORF">TRICI_004248</name>
</gene>
<name>A0A642V1H8_9ASCO</name>
<dbReference type="VEuPathDB" id="FungiDB:TRICI_004248"/>
<sequence>MSEPPANQEMDLRSELQNVQQRMKKTEAIGNSLQQAAKELEDHIKNQNGSTSDEQGQLLKQKLSSLQDEYDQIIKDGQLLSKPSSSPSSSAKKLFSRRQKSGSKSNDVQFATNISEGLLVQCRKLQAMINEREQTIKDMQLEQESMKSKVSAMSQAEGKFVS</sequence>
<dbReference type="AlphaFoldDB" id="A0A642V1H8"/>
<accession>A0A642V1H8</accession>
<reference evidence="2" key="1">
    <citation type="journal article" date="2019" name="G3 (Bethesda)">
        <title>Genome Assemblies of Two Rare Opportunistic Yeast Pathogens: Diutina rugosa (syn. Candida rugosa) and Trichomonascus ciferrii (syn. Candida ciferrii).</title>
        <authorList>
            <person name="Mixao V."/>
            <person name="Saus E."/>
            <person name="Hansen A.P."/>
            <person name="Lass-Florl C."/>
            <person name="Gabaldon T."/>
        </authorList>
    </citation>
    <scope>NUCLEOTIDE SEQUENCE</scope>
    <source>
        <strain evidence="2">CBS 4856</strain>
    </source>
</reference>
<dbReference type="InterPro" id="IPR053005">
    <property type="entry name" value="Nuclear_Pos-Cytoskel_Interact"/>
</dbReference>
<feature type="region of interest" description="Disordered" evidence="1">
    <location>
        <begin position="1"/>
        <end position="62"/>
    </location>
</feature>
<dbReference type="Proteomes" id="UP000761534">
    <property type="component" value="Unassembled WGS sequence"/>
</dbReference>
<dbReference type="GO" id="GO:0005739">
    <property type="term" value="C:mitochondrion"/>
    <property type="evidence" value="ECO:0007669"/>
    <property type="project" value="TreeGrafter"/>
</dbReference>
<keyword evidence="3" id="KW-1185">Reference proteome</keyword>
<proteinExistence type="predicted"/>
<feature type="region of interest" description="Disordered" evidence="1">
    <location>
        <begin position="142"/>
        <end position="162"/>
    </location>
</feature>
<dbReference type="GO" id="GO:0000226">
    <property type="term" value="P:microtubule cytoskeleton organization"/>
    <property type="evidence" value="ECO:0007669"/>
    <property type="project" value="TreeGrafter"/>
</dbReference>
<organism evidence="2 3">
    <name type="scientific">Trichomonascus ciferrii</name>
    <dbReference type="NCBI Taxonomy" id="44093"/>
    <lineage>
        <taxon>Eukaryota</taxon>
        <taxon>Fungi</taxon>
        <taxon>Dikarya</taxon>
        <taxon>Ascomycota</taxon>
        <taxon>Saccharomycotina</taxon>
        <taxon>Dipodascomycetes</taxon>
        <taxon>Dipodascales</taxon>
        <taxon>Trichomonascaceae</taxon>
        <taxon>Trichomonascus</taxon>
        <taxon>Trichomonascus ciferrii complex</taxon>
    </lineage>
</organism>
<evidence type="ECO:0000256" key="1">
    <source>
        <dbReference type="SAM" id="MobiDB-lite"/>
    </source>
</evidence>
<dbReference type="PANTHER" id="PTHR28190">
    <property type="entry name" value="NUCLEAR MIGRATION PROTEIN NUM1"/>
    <property type="match status" value="1"/>
</dbReference>
<evidence type="ECO:0000313" key="2">
    <source>
        <dbReference type="EMBL" id="KAA8910147.1"/>
    </source>
</evidence>
<dbReference type="OrthoDB" id="2149224at2759"/>
<dbReference type="EMBL" id="SWFS01000321">
    <property type="protein sequence ID" value="KAA8910147.1"/>
    <property type="molecule type" value="Genomic_DNA"/>
</dbReference>
<dbReference type="GO" id="GO:0005938">
    <property type="term" value="C:cell cortex"/>
    <property type="evidence" value="ECO:0007669"/>
    <property type="project" value="TreeGrafter"/>
</dbReference>
<dbReference type="GO" id="GO:0015631">
    <property type="term" value="F:tubulin binding"/>
    <property type="evidence" value="ECO:0007669"/>
    <property type="project" value="TreeGrafter"/>
</dbReference>
<dbReference type="PANTHER" id="PTHR28190:SF1">
    <property type="entry name" value="NUCLEAR MIGRATION PROTEIN NUM1"/>
    <property type="match status" value="1"/>
</dbReference>
<feature type="compositionally biased region" description="Low complexity" evidence="1">
    <location>
        <begin position="79"/>
        <end position="93"/>
    </location>
</feature>
<evidence type="ECO:0000313" key="3">
    <source>
        <dbReference type="Proteomes" id="UP000761534"/>
    </source>
</evidence>